<evidence type="ECO:0000313" key="2">
    <source>
        <dbReference type="EMBL" id="QBX35987.1"/>
    </source>
</evidence>
<dbReference type="InterPro" id="IPR023631">
    <property type="entry name" value="Amidase_dom"/>
</dbReference>
<dbReference type="Pfam" id="PF01425">
    <property type="entry name" value="Amidase"/>
    <property type="match status" value="1"/>
</dbReference>
<dbReference type="Proteomes" id="UP000297972">
    <property type="component" value="Unassembled WGS sequence"/>
</dbReference>
<reference evidence="4 5" key="1">
    <citation type="submission" date="2019-03" db="EMBL/GenBank/DDBJ databases">
        <authorList>
            <person name="Li J."/>
        </authorList>
    </citation>
    <scope>NUCLEOTIDE SEQUENCE [LARGE SCALE GENOMIC DNA]</scope>
    <source>
        <strain evidence="4">2251</strain>
        <strain evidence="3 5">3058</strain>
    </source>
</reference>
<keyword evidence="5" id="KW-1185">Reference proteome</keyword>
<dbReference type="InterPro" id="IPR036928">
    <property type="entry name" value="AS_sf"/>
</dbReference>
<protein>
    <submittedName>
        <fullName evidence="2">Amidase</fullName>
    </submittedName>
</protein>
<dbReference type="PANTHER" id="PTHR11895:SF176">
    <property type="entry name" value="AMIDASE AMID-RELATED"/>
    <property type="match status" value="1"/>
</dbReference>
<dbReference type="Gene3D" id="3.90.1300.10">
    <property type="entry name" value="Amidase signature (AS) domain"/>
    <property type="match status" value="1"/>
</dbReference>
<dbReference type="PANTHER" id="PTHR11895">
    <property type="entry name" value="TRANSAMIDASE"/>
    <property type="match status" value="1"/>
</dbReference>
<accession>A0A4P7HR97</accession>
<proteinExistence type="predicted"/>
<dbReference type="GO" id="GO:0003824">
    <property type="term" value="F:catalytic activity"/>
    <property type="evidence" value="ECO:0007669"/>
    <property type="project" value="InterPro"/>
</dbReference>
<dbReference type="OrthoDB" id="9811471at2"/>
<evidence type="ECO:0000259" key="1">
    <source>
        <dbReference type="Pfam" id="PF01425"/>
    </source>
</evidence>
<organism evidence="2 4">
    <name type="scientific">Paracoccus liaowanqingii</name>
    <dbReference type="NCBI Taxonomy" id="2560053"/>
    <lineage>
        <taxon>Bacteria</taxon>
        <taxon>Pseudomonadati</taxon>
        <taxon>Pseudomonadota</taxon>
        <taxon>Alphaproteobacteria</taxon>
        <taxon>Rhodobacterales</taxon>
        <taxon>Paracoccaceae</taxon>
        <taxon>Paracoccus</taxon>
    </lineage>
</organism>
<sequence>MDWLKASATQQGRAILAGVLDPIDQTEAYLAAAKAHPDSARIFARLTPERARSEAVAAHDRAKQERRHSLLDGVAISWKDNIDSGGTVTEAGSKLLEGRVPRKDANILARAARRGMVCLGKTHLTELAFSGLGLNPVTATPPNALDPDLAPGGSSSGAAVSVALGLAAAAIGSDTGGSVRVPAAWNGLVGFKPSHGALPEKGVVPLARKFDIAGPLARSVEDCAQLFAIMADQRAPDLEGAEISGKRLMVLDGLPYDGAEPGPVAAFQDAVDRLAKAGATITHVTTDWLDRALALSPQLFAPEAYGIWRAQIEDAPELMWKPILDRFRGGAEVSGPDYVAAWESLMRVRRKWIKEVVGGYDAVLVPTVPIMPPNAQRLMEDEAEFVRANLLTLRNTRIANLLGLPAVTLPTGHPACGISLMGHAGQDRHLLRVAAGAEAALDVGTA</sequence>
<dbReference type="InterPro" id="IPR000120">
    <property type="entry name" value="Amidase"/>
</dbReference>
<name>A0A4P7HR97_9RHOB</name>
<dbReference type="PROSITE" id="PS00571">
    <property type="entry name" value="AMIDASES"/>
    <property type="match status" value="1"/>
</dbReference>
<gene>
    <name evidence="2" type="ORF">E4191_00320</name>
    <name evidence="3" type="ORF">E4L95_20040</name>
</gene>
<dbReference type="SUPFAM" id="SSF75304">
    <property type="entry name" value="Amidase signature (AS) enzymes"/>
    <property type="match status" value="1"/>
</dbReference>
<dbReference type="EMBL" id="CP038439">
    <property type="protein sequence ID" value="QBX35987.1"/>
    <property type="molecule type" value="Genomic_DNA"/>
</dbReference>
<reference evidence="2" key="2">
    <citation type="journal article" date="2020" name="Int. J. Syst. Evol. Microbiol.">
        <title>Paracoccus liaowanqingii sp. nov., isolated from Tibetan antelope (Pantholops hodgsonii).</title>
        <authorList>
            <person name="Li J."/>
            <person name="Lu S."/>
            <person name="Jin D."/>
            <person name="Yang J."/>
            <person name="Lai X.H."/>
            <person name="Huang Y."/>
            <person name="Tian Z."/>
            <person name="Dong K."/>
            <person name="Zhang S."/>
            <person name="Lei W."/>
            <person name="Pu J."/>
            <person name="Zhang G."/>
            <person name="Wu X."/>
            <person name="Huang Y."/>
            <person name="Ren Z."/>
            <person name="Wang S."/>
            <person name="Xu J."/>
        </authorList>
    </citation>
    <scope>NUCLEOTIDE SEQUENCE</scope>
    <source>
        <strain evidence="2">2251</strain>
    </source>
</reference>
<dbReference type="InterPro" id="IPR020556">
    <property type="entry name" value="Amidase_CS"/>
</dbReference>
<dbReference type="RefSeq" id="WP_135314250.1">
    <property type="nucleotide sequence ID" value="NZ_CP038439.1"/>
</dbReference>
<dbReference type="KEGG" id="plia:E4191_00320"/>
<dbReference type="EMBL" id="SRPG01000325">
    <property type="protein sequence ID" value="TGN44786.1"/>
    <property type="molecule type" value="Genomic_DNA"/>
</dbReference>
<evidence type="ECO:0000313" key="4">
    <source>
        <dbReference type="Proteomes" id="UP000296374"/>
    </source>
</evidence>
<accession>A0A4Z1BYK2</accession>
<evidence type="ECO:0000313" key="5">
    <source>
        <dbReference type="Proteomes" id="UP000297972"/>
    </source>
</evidence>
<dbReference type="AlphaFoldDB" id="A0A4P7HR97"/>
<evidence type="ECO:0000313" key="3">
    <source>
        <dbReference type="EMBL" id="TGN44786.1"/>
    </source>
</evidence>
<feature type="domain" description="Amidase" evidence="1">
    <location>
        <begin position="26"/>
        <end position="431"/>
    </location>
</feature>
<dbReference type="Proteomes" id="UP000296374">
    <property type="component" value="Chromosome"/>
</dbReference>